<evidence type="ECO:0000256" key="2">
    <source>
        <dbReference type="ARBA" id="ARBA00013007"/>
    </source>
</evidence>
<dbReference type="InterPro" id="IPR002292">
    <property type="entry name" value="Orn/put_carbamltrans"/>
</dbReference>
<dbReference type="Gene3D" id="3.40.50.1370">
    <property type="entry name" value="Aspartate/ornithine carbamoyltransferase"/>
    <property type="match status" value="2"/>
</dbReference>
<dbReference type="Pfam" id="PF00185">
    <property type="entry name" value="OTCace"/>
    <property type="match status" value="1"/>
</dbReference>
<dbReference type="AlphaFoldDB" id="A0A3M2ZPY0"/>
<protein>
    <recommendedName>
        <fullName evidence="2">ornithine carbamoyltransferase</fullName>
        <ecNumber evidence="2">2.1.3.3</ecNumber>
    </recommendedName>
</protein>
<evidence type="ECO:0000256" key="4">
    <source>
        <dbReference type="ARBA" id="ARBA00048772"/>
    </source>
</evidence>
<dbReference type="PANTHER" id="PTHR45753">
    <property type="entry name" value="ORNITHINE CARBAMOYLTRANSFERASE, MITOCHONDRIAL"/>
    <property type="match status" value="1"/>
</dbReference>
<dbReference type="GO" id="GO:0019240">
    <property type="term" value="P:citrulline biosynthetic process"/>
    <property type="evidence" value="ECO:0007669"/>
    <property type="project" value="TreeGrafter"/>
</dbReference>
<dbReference type="InterPro" id="IPR006131">
    <property type="entry name" value="Asp_carbamoyltransf_Asp/Orn-bd"/>
</dbReference>
<reference evidence="7 8" key="1">
    <citation type="submission" date="2018-08" db="EMBL/GenBank/DDBJ databases">
        <title>Recombination of ecologically and evolutionarily significant loci maintains genetic cohesion in the Pseudomonas syringae species complex.</title>
        <authorList>
            <person name="Dillon M."/>
            <person name="Thakur S."/>
            <person name="Almeida R.N.D."/>
            <person name="Weir B.S."/>
            <person name="Guttman D.S."/>
        </authorList>
    </citation>
    <scope>NUCLEOTIDE SEQUENCE [LARGE SCALE GENOMIC DNA]</scope>
    <source>
        <strain evidence="7 8">88_10</strain>
    </source>
</reference>
<evidence type="ECO:0000313" key="7">
    <source>
        <dbReference type="EMBL" id="RML90263.1"/>
    </source>
</evidence>
<name>A0A3M2ZPY0_PSEYM</name>
<proteinExistence type="inferred from homology"/>
<dbReference type="GO" id="GO:0016597">
    <property type="term" value="F:amino acid binding"/>
    <property type="evidence" value="ECO:0007669"/>
    <property type="project" value="InterPro"/>
</dbReference>
<evidence type="ECO:0000313" key="8">
    <source>
        <dbReference type="Proteomes" id="UP000282378"/>
    </source>
</evidence>
<dbReference type="Proteomes" id="UP000282378">
    <property type="component" value="Unassembled WGS sequence"/>
</dbReference>
<feature type="non-terminal residue" evidence="7">
    <location>
        <position position="1"/>
    </location>
</feature>
<dbReference type="EMBL" id="RBNL01001383">
    <property type="protein sequence ID" value="RML90263.1"/>
    <property type="molecule type" value="Genomic_DNA"/>
</dbReference>
<dbReference type="InterPro" id="IPR036901">
    <property type="entry name" value="Asp/Orn_carbamoylTrfase_sf"/>
</dbReference>
<dbReference type="PRINTS" id="PR00102">
    <property type="entry name" value="OTCASE"/>
</dbReference>
<evidence type="ECO:0000259" key="6">
    <source>
        <dbReference type="Pfam" id="PF00185"/>
    </source>
</evidence>
<comment type="similarity">
    <text evidence="1">Belongs to the aspartate/ornithine carbamoyltransferase superfamily. OTCase family.</text>
</comment>
<gene>
    <name evidence="7" type="ORF">APX70_03110</name>
</gene>
<evidence type="ECO:0000256" key="3">
    <source>
        <dbReference type="ARBA" id="ARBA00022679"/>
    </source>
</evidence>
<sequence length="189" mass="20832">SRVSVINGLSDDLHPCQLLADMQTFLEHRGSIKGKTVAWIGDGNNMCNSYIEAAIQFDFQLRVACPAGYEPNPEFLALAGERVTVVRDPKAAVAGAHLVSTDVWTSMGQEEETARRKALFAPFQVTRALLDLADKDVLFMHCLPAHRGEEISVDLLDDARSVAWDQAENRLHAQKALLEFLVAPCFQPA</sequence>
<feature type="domain" description="Aspartate/ornithine carbamoyltransferase Asp/Orn-binding" evidence="6">
    <location>
        <begin position="33"/>
        <end position="180"/>
    </location>
</feature>
<dbReference type="GO" id="GO:0004585">
    <property type="term" value="F:ornithine carbamoyltransferase activity"/>
    <property type="evidence" value="ECO:0007669"/>
    <property type="project" value="UniProtKB-EC"/>
</dbReference>
<dbReference type="InterPro" id="IPR006130">
    <property type="entry name" value="Asp/Orn_carbamoylTrfase"/>
</dbReference>
<evidence type="ECO:0000256" key="5">
    <source>
        <dbReference type="RuleBase" id="RU003634"/>
    </source>
</evidence>
<accession>A0A3M2ZPY0</accession>
<organism evidence="7 8">
    <name type="scientific">Pseudomonas syringae pv. maculicola</name>
    <dbReference type="NCBI Taxonomy" id="59511"/>
    <lineage>
        <taxon>Bacteria</taxon>
        <taxon>Pseudomonadati</taxon>
        <taxon>Pseudomonadota</taxon>
        <taxon>Gammaproteobacteria</taxon>
        <taxon>Pseudomonadales</taxon>
        <taxon>Pseudomonadaceae</taxon>
        <taxon>Pseudomonas</taxon>
    </lineage>
</organism>
<comment type="caution">
    <text evidence="7">The sequence shown here is derived from an EMBL/GenBank/DDBJ whole genome shotgun (WGS) entry which is preliminary data.</text>
</comment>
<dbReference type="PANTHER" id="PTHR45753:SF3">
    <property type="entry name" value="ORNITHINE TRANSCARBAMYLASE, MITOCHONDRIAL"/>
    <property type="match status" value="1"/>
</dbReference>
<comment type="catalytic activity">
    <reaction evidence="4">
        <text>carbamoyl phosphate + L-ornithine = L-citrulline + phosphate + H(+)</text>
        <dbReference type="Rhea" id="RHEA:19513"/>
        <dbReference type="ChEBI" id="CHEBI:15378"/>
        <dbReference type="ChEBI" id="CHEBI:43474"/>
        <dbReference type="ChEBI" id="CHEBI:46911"/>
        <dbReference type="ChEBI" id="CHEBI:57743"/>
        <dbReference type="ChEBI" id="CHEBI:58228"/>
        <dbReference type="EC" id="2.1.3.3"/>
    </reaction>
</comment>
<dbReference type="EC" id="2.1.3.3" evidence="2"/>
<dbReference type="GO" id="GO:0042450">
    <property type="term" value="P:L-arginine biosynthetic process via ornithine"/>
    <property type="evidence" value="ECO:0007669"/>
    <property type="project" value="TreeGrafter"/>
</dbReference>
<dbReference type="FunFam" id="3.40.50.1370:FF:000008">
    <property type="entry name" value="Ornithine carbamoyltransferase"/>
    <property type="match status" value="1"/>
</dbReference>
<evidence type="ECO:0000256" key="1">
    <source>
        <dbReference type="ARBA" id="ARBA00007805"/>
    </source>
</evidence>
<dbReference type="PRINTS" id="PR00100">
    <property type="entry name" value="AOTCASE"/>
</dbReference>
<keyword evidence="3 5" id="KW-0808">Transferase</keyword>
<dbReference type="SUPFAM" id="SSF53671">
    <property type="entry name" value="Aspartate/ornithine carbamoyltransferase"/>
    <property type="match status" value="1"/>
</dbReference>